<dbReference type="InterPro" id="IPR006091">
    <property type="entry name" value="Acyl-CoA_Oxase/DH_mid-dom"/>
</dbReference>
<evidence type="ECO:0000259" key="7">
    <source>
        <dbReference type="Pfam" id="PF00441"/>
    </source>
</evidence>
<dbReference type="PANTHER" id="PTHR43884">
    <property type="entry name" value="ACYL-COA DEHYDROGENASE"/>
    <property type="match status" value="1"/>
</dbReference>
<dbReference type="SUPFAM" id="SSF56645">
    <property type="entry name" value="Acyl-CoA dehydrogenase NM domain-like"/>
    <property type="match status" value="1"/>
</dbReference>
<evidence type="ECO:0000256" key="3">
    <source>
        <dbReference type="ARBA" id="ARBA00022630"/>
    </source>
</evidence>
<organism evidence="10 11">
    <name type="scientific">Sorangium cellulosum</name>
    <name type="common">Polyangium cellulosum</name>
    <dbReference type="NCBI Taxonomy" id="56"/>
    <lineage>
        <taxon>Bacteria</taxon>
        <taxon>Pseudomonadati</taxon>
        <taxon>Myxococcota</taxon>
        <taxon>Polyangia</taxon>
        <taxon>Polyangiales</taxon>
        <taxon>Polyangiaceae</taxon>
        <taxon>Sorangium</taxon>
    </lineage>
</organism>
<evidence type="ECO:0000256" key="2">
    <source>
        <dbReference type="ARBA" id="ARBA00009347"/>
    </source>
</evidence>
<feature type="domain" description="Acyl-CoA dehydrogenase/oxidase N-terminal" evidence="9">
    <location>
        <begin position="16"/>
        <end position="128"/>
    </location>
</feature>
<dbReference type="PIRSF" id="PIRSF016578">
    <property type="entry name" value="HsaA"/>
    <property type="match status" value="1"/>
</dbReference>
<keyword evidence="4 6" id="KW-0274">FAD</keyword>
<dbReference type="InterPro" id="IPR037069">
    <property type="entry name" value="AcylCoA_DH/ox_N_sf"/>
</dbReference>
<evidence type="ECO:0000256" key="6">
    <source>
        <dbReference type="RuleBase" id="RU362125"/>
    </source>
</evidence>
<dbReference type="InterPro" id="IPR013786">
    <property type="entry name" value="AcylCoA_DH/ox_N"/>
</dbReference>
<reference evidence="10 11" key="1">
    <citation type="submission" date="2014-02" db="EMBL/GenBank/DDBJ databases">
        <title>The small core and large imbalanced accessory genome model reveals a collaborative survival strategy of Sorangium cellulosum strains in nature.</title>
        <authorList>
            <person name="Han K."/>
            <person name="Peng R."/>
            <person name="Blom J."/>
            <person name="Li Y.-Z."/>
        </authorList>
    </citation>
    <scope>NUCLEOTIDE SEQUENCE [LARGE SCALE GENOMIC DNA]</scope>
    <source>
        <strain evidence="10 11">So0157-18</strain>
    </source>
</reference>
<dbReference type="AlphaFoldDB" id="A0A150PRB2"/>
<dbReference type="InterPro" id="IPR036250">
    <property type="entry name" value="AcylCo_DH-like_C"/>
</dbReference>
<name>A0A150PRB2_SORCE</name>
<evidence type="ECO:0000256" key="4">
    <source>
        <dbReference type="ARBA" id="ARBA00022827"/>
    </source>
</evidence>
<comment type="similarity">
    <text evidence="2 6">Belongs to the acyl-CoA dehydrogenase family.</text>
</comment>
<dbReference type="FunFam" id="1.10.540.10:FF:000002">
    <property type="entry name" value="Acyl-CoA dehydrogenase FadE19"/>
    <property type="match status" value="1"/>
</dbReference>
<dbReference type="InterPro" id="IPR046373">
    <property type="entry name" value="Acyl-CoA_Oxase/DH_mid-dom_sf"/>
</dbReference>
<dbReference type="PROSITE" id="PS00073">
    <property type="entry name" value="ACYL_COA_DH_2"/>
    <property type="match status" value="1"/>
</dbReference>
<sequence>MSASSSAMESDLENPTEEHRMLRQMVRDFAREVVEPQADEHDRSASLNVPLMQRLGELGLLGVTVPSEYGGAGMDAVAAVIVHHELAKSDPGFTLAYLAHAMLFVNNFFHAGSDEQRARYLPKVLSGEWIGAMGMTEPTSGTDVLGMKTFARRDGDRYILKGRKALITNAPEAQIFLVYATIEGRITTFVVERGFPGFSTDEKTPKMGMRASTMSELIFDDCVVPARNVLGQEGGGIRNMMRNLELERLTLAAMSLGIADRCLDIMIQYAGERRSFGKPIAEHGQIQRYIAESYAKTEATRALIYSVARNVSPDRRNRLGTDAAKLFAAPVGKEVADNAMQVLGGWGYCTEYKVERFFRDAKLLEIGGGTLESHQKNITRELIGRIT</sequence>
<dbReference type="GO" id="GO:0050660">
    <property type="term" value="F:flavin adenine dinucleotide binding"/>
    <property type="evidence" value="ECO:0007669"/>
    <property type="project" value="InterPro"/>
</dbReference>
<dbReference type="Pfam" id="PF02770">
    <property type="entry name" value="Acyl-CoA_dh_M"/>
    <property type="match status" value="1"/>
</dbReference>
<accession>A0A150PRB2</accession>
<evidence type="ECO:0000313" key="10">
    <source>
        <dbReference type="EMBL" id="KYF58307.1"/>
    </source>
</evidence>
<dbReference type="GO" id="GO:0008470">
    <property type="term" value="F:3-methylbutanoyl-CoA dehydrogenase activity"/>
    <property type="evidence" value="ECO:0007669"/>
    <property type="project" value="TreeGrafter"/>
</dbReference>
<feature type="domain" description="Acyl-CoA dehydrogenase/oxidase C-terminal" evidence="7">
    <location>
        <begin position="234"/>
        <end position="382"/>
    </location>
</feature>
<dbReference type="GO" id="GO:0006552">
    <property type="term" value="P:L-leucine catabolic process"/>
    <property type="evidence" value="ECO:0007669"/>
    <property type="project" value="TreeGrafter"/>
</dbReference>
<gene>
    <name evidence="10" type="ORF">BE04_34735</name>
</gene>
<dbReference type="EMBL" id="JELX01001630">
    <property type="protein sequence ID" value="KYF58307.1"/>
    <property type="molecule type" value="Genomic_DNA"/>
</dbReference>
<feature type="domain" description="Acyl-CoA oxidase/dehydrogenase middle" evidence="8">
    <location>
        <begin position="132"/>
        <end position="222"/>
    </location>
</feature>
<keyword evidence="3 6" id="KW-0285">Flavoprotein</keyword>
<dbReference type="InterPro" id="IPR006089">
    <property type="entry name" value="Acyl-CoA_DH_CS"/>
</dbReference>
<dbReference type="PANTHER" id="PTHR43884:SF12">
    <property type="entry name" value="ISOVALERYL-COA DEHYDROGENASE, MITOCHONDRIAL-RELATED"/>
    <property type="match status" value="1"/>
</dbReference>
<dbReference type="FunFam" id="1.20.140.10:FF:000001">
    <property type="entry name" value="Acyl-CoA dehydrogenase"/>
    <property type="match status" value="1"/>
</dbReference>
<dbReference type="Gene3D" id="1.10.540.10">
    <property type="entry name" value="Acyl-CoA dehydrogenase/oxidase, N-terminal domain"/>
    <property type="match status" value="1"/>
</dbReference>
<evidence type="ECO:0000259" key="9">
    <source>
        <dbReference type="Pfam" id="PF02771"/>
    </source>
</evidence>
<dbReference type="Pfam" id="PF02771">
    <property type="entry name" value="Acyl-CoA_dh_N"/>
    <property type="match status" value="1"/>
</dbReference>
<evidence type="ECO:0000256" key="5">
    <source>
        <dbReference type="ARBA" id="ARBA00023002"/>
    </source>
</evidence>
<proteinExistence type="inferred from homology"/>
<dbReference type="Pfam" id="PF00441">
    <property type="entry name" value="Acyl-CoA_dh_1"/>
    <property type="match status" value="1"/>
</dbReference>
<dbReference type="InterPro" id="IPR009075">
    <property type="entry name" value="AcylCo_DH/oxidase_C"/>
</dbReference>
<comment type="caution">
    <text evidence="10">The sequence shown here is derived from an EMBL/GenBank/DDBJ whole genome shotgun (WGS) entry which is preliminary data.</text>
</comment>
<evidence type="ECO:0000313" key="11">
    <source>
        <dbReference type="Proteomes" id="UP000075604"/>
    </source>
</evidence>
<dbReference type="Gene3D" id="1.20.140.10">
    <property type="entry name" value="Butyryl-CoA Dehydrogenase, subunit A, domain 3"/>
    <property type="match status" value="1"/>
</dbReference>
<dbReference type="SUPFAM" id="SSF47203">
    <property type="entry name" value="Acyl-CoA dehydrogenase C-terminal domain-like"/>
    <property type="match status" value="1"/>
</dbReference>
<dbReference type="PROSITE" id="PS00072">
    <property type="entry name" value="ACYL_COA_DH_1"/>
    <property type="match status" value="1"/>
</dbReference>
<dbReference type="InterPro" id="IPR009100">
    <property type="entry name" value="AcylCoA_DH/oxidase_NM_dom_sf"/>
</dbReference>
<evidence type="ECO:0000259" key="8">
    <source>
        <dbReference type="Pfam" id="PF02770"/>
    </source>
</evidence>
<protein>
    <submittedName>
        <fullName evidence="10">Isovaleryl-CoA dehydrogenase</fullName>
    </submittedName>
</protein>
<dbReference type="Gene3D" id="2.40.110.10">
    <property type="entry name" value="Butyryl-CoA Dehydrogenase, subunit A, domain 2"/>
    <property type="match status" value="1"/>
</dbReference>
<dbReference type="Proteomes" id="UP000075604">
    <property type="component" value="Unassembled WGS sequence"/>
</dbReference>
<comment type="cofactor">
    <cofactor evidence="1 6">
        <name>FAD</name>
        <dbReference type="ChEBI" id="CHEBI:57692"/>
    </cofactor>
</comment>
<evidence type="ECO:0000256" key="1">
    <source>
        <dbReference type="ARBA" id="ARBA00001974"/>
    </source>
</evidence>
<keyword evidence="5 6" id="KW-0560">Oxidoreductase</keyword>